<accession>A0ACC2HG21</accession>
<proteinExistence type="predicted"/>
<feature type="non-terminal residue" evidence="1">
    <location>
        <position position="89"/>
    </location>
</feature>
<evidence type="ECO:0000313" key="2">
    <source>
        <dbReference type="Proteomes" id="UP001157502"/>
    </source>
</evidence>
<sequence>MLSFALLYFFAVLFSSRQMHALPLYPDTSLEPQEELIQKLMAEVEDGENAELIDQREVNNLFPLVQRDGARETYNKAGAKDSMQPDTYV</sequence>
<organism evidence="1 2">
    <name type="scientific">Dallia pectoralis</name>
    <name type="common">Alaska blackfish</name>
    <dbReference type="NCBI Taxonomy" id="75939"/>
    <lineage>
        <taxon>Eukaryota</taxon>
        <taxon>Metazoa</taxon>
        <taxon>Chordata</taxon>
        <taxon>Craniata</taxon>
        <taxon>Vertebrata</taxon>
        <taxon>Euteleostomi</taxon>
        <taxon>Actinopterygii</taxon>
        <taxon>Neopterygii</taxon>
        <taxon>Teleostei</taxon>
        <taxon>Protacanthopterygii</taxon>
        <taxon>Esociformes</taxon>
        <taxon>Umbridae</taxon>
        <taxon>Dallia</taxon>
    </lineage>
</organism>
<name>A0ACC2HG21_DALPE</name>
<gene>
    <name evidence="1" type="ORF">DPEC_G00019480</name>
</gene>
<comment type="caution">
    <text evidence="1">The sequence shown here is derived from an EMBL/GenBank/DDBJ whole genome shotgun (WGS) entry which is preliminary data.</text>
</comment>
<evidence type="ECO:0000313" key="1">
    <source>
        <dbReference type="EMBL" id="KAJ8014797.1"/>
    </source>
</evidence>
<protein>
    <submittedName>
        <fullName evidence="1">Uncharacterized protein</fullName>
    </submittedName>
</protein>
<reference evidence="1" key="1">
    <citation type="submission" date="2021-05" db="EMBL/GenBank/DDBJ databases">
        <authorList>
            <person name="Pan Q."/>
            <person name="Jouanno E."/>
            <person name="Zahm M."/>
            <person name="Klopp C."/>
            <person name="Cabau C."/>
            <person name="Louis A."/>
            <person name="Berthelot C."/>
            <person name="Parey E."/>
            <person name="Roest Crollius H."/>
            <person name="Montfort J."/>
            <person name="Robinson-Rechavi M."/>
            <person name="Bouchez O."/>
            <person name="Lampietro C."/>
            <person name="Lopez Roques C."/>
            <person name="Donnadieu C."/>
            <person name="Postlethwait J."/>
            <person name="Bobe J."/>
            <person name="Dillon D."/>
            <person name="Chandos A."/>
            <person name="von Hippel F."/>
            <person name="Guiguen Y."/>
        </authorList>
    </citation>
    <scope>NUCLEOTIDE SEQUENCE</scope>
    <source>
        <strain evidence="1">YG-Jan2019</strain>
    </source>
</reference>
<dbReference type="Proteomes" id="UP001157502">
    <property type="component" value="Chromosome 2"/>
</dbReference>
<dbReference type="EMBL" id="CM055729">
    <property type="protein sequence ID" value="KAJ8014797.1"/>
    <property type="molecule type" value="Genomic_DNA"/>
</dbReference>
<keyword evidence="2" id="KW-1185">Reference proteome</keyword>